<proteinExistence type="predicted"/>
<gene>
    <name evidence="1" type="ORF">ATANTOWER_032770</name>
</gene>
<name>A0ABU7A105_9TELE</name>
<evidence type="ECO:0000313" key="1">
    <source>
        <dbReference type="EMBL" id="MED6231603.1"/>
    </source>
</evidence>
<accession>A0ABU7A105</accession>
<dbReference type="Proteomes" id="UP001345963">
    <property type="component" value="Unassembled WGS sequence"/>
</dbReference>
<sequence length="155" mass="17658">MQMNLDGVGVCGGQNTTLAAECFMWRDGYIEYPATRTSPIQYIAWREGEENKIQIPIGEILAVKYHREKKIGIQMRCVYFCVAFEEESGVVSLKRGKGPIRYIPPPTSSSSFSLFSLPPFPSRLLSLRPTPTHSPRTHIFNYSARWRWGATQKLD</sequence>
<dbReference type="EMBL" id="JAHUTI010000099">
    <property type="protein sequence ID" value="MED6231603.1"/>
    <property type="molecule type" value="Genomic_DNA"/>
</dbReference>
<keyword evidence="2" id="KW-1185">Reference proteome</keyword>
<comment type="caution">
    <text evidence="1">The sequence shown here is derived from an EMBL/GenBank/DDBJ whole genome shotgun (WGS) entry which is preliminary data.</text>
</comment>
<reference evidence="1 2" key="1">
    <citation type="submission" date="2021-07" db="EMBL/GenBank/DDBJ databases">
        <authorList>
            <person name="Palmer J.M."/>
        </authorList>
    </citation>
    <scope>NUCLEOTIDE SEQUENCE [LARGE SCALE GENOMIC DNA]</scope>
    <source>
        <strain evidence="1 2">AT_MEX2019</strain>
        <tissue evidence="1">Muscle</tissue>
    </source>
</reference>
<protein>
    <submittedName>
        <fullName evidence="1">Uncharacterized protein</fullName>
    </submittedName>
</protein>
<evidence type="ECO:0000313" key="2">
    <source>
        <dbReference type="Proteomes" id="UP001345963"/>
    </source>
</evidence>
<organism evidence="1 2">
    <name type="scientific">Ataeniobius toweri</name>
    <dbReference type="NCBI Taxonomy" id="208326"/>
    <lineage>
        <taxon>Eukaryota</taxon>
        <taxon>Metazoa</taxon>
        <taxon>Chordata</taxon>
        <taxon>Craniata</taxon>
        <taxon>Vertebrata</taxon>
        <taxon>Euteleostomi</taxon>
        <taxon>Actinopterygii</taxon>
        <taxon>Neopterygii</taxon>
        <taxon>Teleostei</taxon>
        <taxon>Neoteleostei</taxon>
        <taxon>Acanthomorphata</taxon>
        <taxon>Ovalentaria</taxon>
        <taxon>Atherinomorphae</taxon>
        <taxon>Cyprinodontiformes</taxon>
        <taxon>Goodeidae</taxon>
        <taxon>Ataeniobius</taxon>
    </lineage>
</organism>